<sequence>MLQQLSRSHNISSQLKDGHMTSGLGRADCVPLTKL</sequence>
<evidence type="ECO:0000256" key="1">
    <source>
        <dbReference type="SAM" id="MobiDB-lite"/>
    </source>
</evidence>
<organism evidence="2">
    <name type="scientific">Anguilla anguilla</name>
    <name type="common">European freshwater eel</name>
    <name type="synonym">Muraena anguilla</name>
    <dbReference type="NCBI Taxonomy" id="7936"/>
    <lineage>
        <taxon>Eukaryota</taxon>
        <taxon>Metazoa</taxon>
        <taxon>Chordata</taxon>
        <taxon>Craniata</taxon>
        <taxon>Vertebrata</taxon>
        <taxon>Euteleostomi</taxon>
        <taxon>Actinopterygii</taxon>
        <taxon>Neopterygii</taxon>
        <taxon>Teleostei</taxon>
        <taxon>Anguilliformes</taxon>
        <taxon>Anguillidae</taxon>
        <taxon>Anguilla</taxon>
    </lineage>
</organism>
<proteinExistence type="predicted"/>
<feature type="compositionally biased region" description="Polar residues" evidence="1">
    <location>
        <begin position="1"/>
        <end position="15"/>
    </location>
</feature>
<protein>
    <submittedName>
        <fullName evidence="2">Uncharacterized protein</fullName>
    </submittedName>
</protein>
<reference evidence="2" key="2">
    <citation type="journal article" date="2015" name="Fish Shellfish Immunol.">
        <title>Early steps in the European eel (Anguilla anguilla)-Vibrio vulnificus interaction in the gills: Role of the RtxA13 toxin.</title>
        <authorList>
            <person name="Callol A."/>
            <person name="Pajuelo D."/>
            <person name="Ebbesson L."/>
            <person name="Teles M."/>
            <person name="MacKenzie S."/>
            <person name="Amaro C."/>
        </authorList>
    </citation>
    <scope>NUCLEOTIDE SEQUENCE</scope>
</reference>
<accession>A0A0E9SU26</accession>
<dbReference type="AlphaFoldDB" id="A0A0E9SU26"/>
<reference evidence="2" key="1">
    <citation type="submission" date="2014-11" db="EMBL/GenBank/DDBJ databases">
        <authorList>
            <person name="Amaro Gonzalez C."/>
        </authorList>
    </citation>
    <scope>NUCLEOTIDE SEQUENCE</scope>
</reference>
<evidence type="ECO:0000313" key="2">
    <source>
        <dbReference type="EMBL" id="JAH44170.1"/>
    </source>
</evidence>
<name>A0A0E9SU26_ANGAN</name>
<feature type="region of interest" description="Disordered" evidence="1">
    <location>
        <begin position="1"/>
        <end position="35"/>
    </location>
</feature>
<dbReference type="EMBL" id="GBXM01064407">
    <property type="protein sequence ID" value="JAH44170.1"/>
    <property type="molecule type" value="Transcribed_RNA"/>
</dbReference>